<feature type="domain" description="RCC1-like" evidence="4">
    <location>
        <begin position="124"/>
        <end position="468"/>
    </location>
</feature>
<dbReference type="STRING" id="2903.R1F223"/>
<keyword evidence="1" id="KW-0344">Guanine-nucleotide releasing factor</keyword>
<evidence type="ECO:0000313" key="5">
    <source>
        <dbReference type="EnsemblProtists" id="EOD27249"/>
    </source>
</evidence>
<dbReference type="HOGENOM" id="CLU_570410_0_0_1"/>
<protein>
    <recommendedName>
        <fullName evidence="4">RCC1-like domain-containing protein</fullName>
    </recommendedName>
</protein>
<dbReference type="KEGG" id="ehx:EMIHUDRAFT_205255"/>
<evidence type="ECO:0000256" key="1">
    <source>
        <dbReference type="ARBA" id="ARBA00022658"/>
    </source>
</evidence>
<sequence>MVQALCRGERRDRFQRQNKIAAGDYHSVFVSEEGRLMTCGTHSFRDNPQPILGHSELDDEDLQVIGGDSVLVVPRPVAGLADVRVRTVATGYAHTLAVSEAGAVYSFGLGESGGLGHGNEADQHTPRVIESLRGVRAVAASGGVNHSLVLSAAGEVYSFGAGDGGQIGHDPDSLFVPSRDWHQPQQEVTERLQLTPRVIDSLQGVRVVAVAAGAYHSLLLSEAQHVYSLGGGGATRRSSSRGRTSRFTPQWTPQINEALRRVNVVAVSGGLGHSLVLSEQGHVYAFGNGSDGELGNGRDHHSTLYEFTSDGMQINARIRAQQRALATTDAYGHRDLMVHSMTLADEAVPRLIESLGGVRVVGISAGGSLQTGGSGHSLVLSEEGGVYSFGHSAYGELGRNFENESEALPTSVPDVVETLRGTRVVEIAAGGASSLAATATGAAYGWGRSECTGLREQVGAGERQSATPLRFADLELAHG</sequence>
<evidence type="ECO:0000313" key="6">
    <source>
        <dbReference type="Proteomes" id="UP000013827"/>
    </source>
</evidence>
<accession>A0A0D3JUR4</accession>
<dbReference type="PANTHER" id="PTHR45982">
    <property type="entry name" value="REGULATOR OF CHROMOSOME CONDENSATION"/>
    <property type="match status" value="1"/>
</dbReference>
<dbReference type="PROSITE" id="PS00626">
    <property type="entry name" value="RCC1_2"/>
    <property type="match status" value="4"/>
</dbReference>
<evidence type="ECO:0000259" key="4">
    <source>
        <dbReference type="Pfam" id="PF25390"/>
    </source>
</evidence>
<name>A0A0D3JUR4_EMIH1</name>
<dbReference type="OMA" id="GYIYAWG"/>
<keyword evidence="6" id="KW-1185">Reference proteome</keyword>
<dbReference type="Pfam" id="PF13540">
    <property type="entry name" value="RCC1_2"/>
    <property type="match status" value="1"/>
</dbReference>
<reference evidence="6" key="1">
    <citation type="journal article" date="2013" name="Nature">
        <title>Pan genome of the phytoplankton Emiliania underpins its global distribution.</title>
        <authorList>
            <person name="Read B.A."/>
            <person name="Kegel J."/>
            <person name="Klute M.J."/>
            <person name="Kuo A."/>
            <person name="Lefebvre S.C."/>
            <person name="Maumus F."/>
            <person name="Mayer C."/>
            <person name="Miller J."/>
            <person name="Monier A."/>
            <person name="Salamov A."/>
            <person name="Young J."/>
            <person name="Aguilar M."/>
            <person name="Claverie J.M."/>
            <person name="Frickenhaus S."/>
            <person name="Gonzalez K."/>
            <person name="Herman E.K."/>
            <person name="Lin Y.C."/>
            <person name="Napier J."/>
            <person name="Ogata H."/>
            <person name="Sarno A.F."/>
            <person name="Shmutz J."/>
            <person name="Schroeder D."/>
            <person name="de Vargas C."/>
            <person name="Verret F."/>
            <person name="von Dassow P."/>
            <person name="Valentin K."/>
            <person name="Van de Peer Y."/>
            <person name="Wheeler G."/>
            <person name="Dacks J.B."/>
            <person name="Delwiche C.F."/>
            <person name="Dyhrman S.T."/>
            <person name="Glockner G."/>
            <person name="John U."/>
            <person name="Richards T."/>
            <person name="Worden A.Z."/>
            <person name="Zhang X."/>
            <person name="Grigoriev I.V."/>
            <person name="Allen A.E."/>
            <person name="Bidle K."/>
            <person name="Borodovsky M."/>
            <person name="Bowler C."/>
            <person name="Brownlee C."/>
            <person name="Cock J.M."/>
            <person name="Elias M."/>
            <person name="Gladyshev V.N."/>
            <person name="Groth M."/>
            <person name="Guda C."/>
            <person name="Hadaegh A."/>
            <person name="Iglesias-Rodriguez M.D."/>
            <person name="Jenkins J."/>
            <person name="Jones B.M."/>
            <person name="Lawson T."/>
            <person name="Leese F."/>
            <person name="Lindquist E."/>
            <person name="Lobanov A."/>
            <person name="Lomsadze A."/>
            <person name="Malik S.B."/>
            <person name="Marsh M.E."/>
            <person name="Mackinder L."/>
            <person name="Mock T."/>
            <person name="Mueller-Roeber B."/>
            <person name="Pagarete A."/>
            <person name="Parker M."/>
            <person name="Probert I."/>
            <person name="Quesneville H."/>
            <person name="Raines C."/>
            <person name="Rensing S.A."/>
            <person name="Riano-Pachon D.M."/>
            <person name="Richier S."/>
            <person name="Rokitta S."/>
            <person name="Shiraiwa Y."/>
            <person name="Soanes D.M."/>
            <person name="van der Giezen M."/>
            <person name="Wahlund T.M."/>
            <person name="Williams B."/>
            <person name="Wilson W."/>
            <person name="Wolfe G."/>
            <person name="Wurch L.L."/>
        </authorList>
    </citation>
    <scope>NUCLEOTIDE SEQUENCE</scope>
</reference>
<dbReference type="InterPro" id="IPR058923">
    <property type="entry name" value="RCC1-like_dom"/>
</dbReference>
<dbReference type="EnsemblProtists" id="EOD27249">
    <property type="protein sequence ID" value="EOD27249"/>
    <property type="gene ID" value="EMIHUDRAFT_205255"/>
</dbReference>
<dbReference type="InterPro" id="IPR051553">
    <property type="entry name" value="Ran_GTPase-activating"/>
</dbReference>
<feature type="repeat" description="RCC1" evidence="3">
    <location>
        <begin position="154"/>
        <end position="223"/>
    </location>
</feature>
<dbReference type="PANTHER" id="PTHR45982:SF10">
    <property type="entry name" value="RETINITIS PIGMENTOSA GTPASE REGULATOR"/>
    <property type="match status" value="1"/>
</dbReference>
<reference evidence="5" key="2">
    <citation type="submission" date="2024-10" db="UniProtKB">
        <authorList>
            <consortium name="EnsemblProtists"/>
        </authorList>
    </citation>
    <scope>IDENTIFICATION</scope>
</reference>
<dbReference type="eggNOG" id="KOG1426">
    <property type="taxonomic scope" value="Eukaryota"/>
</dbReference>
<evidence type="ECO:0000256" key="2">
    <source>
        <dbReference type="ARBA" id="ARBA00022737"/>
    </source>
</evidence>
<dbReference type="InterPro" id="IPR009091">
    <property type="entry name" value="RCC1/BLIP-II"/>
</dbReference>
<organism evidence="5 6">
    <name type="scientific">Emiliania huxleyi (strain CCMP1516)</name>
    <dbReference type="NCBI Taxonomy" id="280463"/>
    <lineage>
        <taxon>Eukaryota</taxon>
        <taxon>Haptista</taxon>
        <taxon>Haptophyta</taxon>
        <taxon>Prymnesiophyceae</taxon>
        <taxon>Isochrysidales</taxon>
        <taxon>Noelaerhabdaceae</taxon>
        <taxon>Emiliania</taxon>
    </lineage>
</organism>
<feature type="repeat" description="RCC1" evidence="3">
    <location>
        <begin position="34"/>
        <end position="101"/>
    </location>
</feature>
<evidence type="ECO:0000256" key="3">
    <source>
        <dbReference type="PROSITE-ProRule" id="PRU00235"/>
    </source>
</evidence>
<proteinExistence type="predicted"/>
<dbReference type="InterPro" id="IPR000408">
    <property type="entry name" value="Reg_chr_condens"/>
</dbReference>
<dbReference type="PRINTS" id="PR00633">
    <property type="entry name" value="RCCNDNSATION"/>
</dbReference>
<dbReference type="Proteomes" id="UP000013827">
    <property type="component" value="Unassembled WGS sequence"/>
</dbReference>
<feature type="repeat" description="RCC1" evidence="3">
    <location>
        <begin position="102"/>
        <end position="153"/>
    </location>
</feature>
<dbReference type="PaxDb" id="2903-EOD27249"/>
<dbReference type="Pfam" id="PF25390">
    <property type="entry name" value="WD40_RLD"/>
    <property type="match status" value="1"/>
</dbReference>
<dbReference type="GeneID" id="17272795"/>
<feature type="repeat" description="RCC1" evidence="3">
    <location>
        <begin position="384"/>
        <end position="440"/>
    </location>
</feature>
<dbReference type="SUPFAM" id="SSF50985">
    <property type="entry name" value="RCC1/BLIP-II"/>
    <property type="match status" value="2"/>
</dbReference>
<dbReference type="RefSeq" id="XP_005779678.1">
    <property type="nucleotide sequence ID" value="XM_005779621.1"/>
</dbReference>
<dbReference type="AlphaFoldDB" id="A0A0D3JUR4"/>
<keyword evidence="2" id="KW-0677">Repeat</keyword>
<dbReference type="PROSITE" id="PS50012">
    <property type="entry name" value="RCC1_3"/>
    <property type="match status" value="4"/>
</dbReference>
<dbReference type="Gene3D" id="2.130.10.30">
    <property type="entry name" value="Regulator of chromosome condensation 1/beta-lactamase-inhibitor protein II"/>
    <property type="match status" value="2"/>
</dbReference>